<dbReference type="PROSITE" id="PS00107">
    <property type="entry name" value="PROTEIN_KINASE_ATP"/>
    <property type="match status" value="1"/>
</dbReference>
<dbReference type="InterPro" id="IPR017441">
    <property type="entry name" value="Protein_kinase_ATP_BS"/>
</dbReference>
<keyword evidence="6" id="KW-0808">Transferase</keyword>
<evidence type="ECO:0000256" key="7">
    <source>
        <dbReference type="SAM" id="MobiDB-lite"/>
    </source>
</evidence>
<feature type="binding site" evidence="5">
    <location>
        <position position="39"/>
    </location>
    <ligand>
        <name>ATP</name>
        <dbReference type="ChEBI" id="CHEBI:30616"/>
    </ligand>
</feature>
<dbReference type="PROSITE" id="PS50011">
    <property type="entry name" value="PROTEIN_KINASE_DOM"/>
    <property type="match status" value="1"/>
</dbReference>
<evidence type="ECO:0000256" key="3">
    <source>
        <dbReference type="ARBA" id="ARBA00022840"/>
    </source>
</evidence>
<reference evidence="9" key="1">
    <citation type="submission" date="2021-11" db="EMBL/GenBank/DDBJ databases">
        <authorList>
            <consortium name="Genoscope - CEA"/>
            <person name="William W."/>
        </authorList>
    </citation>
    <scope>NUCLEOTIDE SEQUENCE</scope>
</reference>
<dbReference type="GO" id="GO:0005524">
    <property type="term" value="F:ATP binding"/>
    <property type="evidence" value="ECO:0007669"/>
    <property type="project" value="UniProtKB-UniRule"/>
</dbReference>
<dbReference type="SMART" id="SM00220">
    <property type="entry name" value="S_TKc"/>
    <property type="match status" value="1"/>
</dbReference>
<evidence type="ECO:0000313" key="10">
    <source>
        <dbReference type="Proteomes" id="UP000789595"/>
    </source>
</evidence>
<evidence type="ECO:0000313" key="9">
    <source>
        <dbReference type="EMBL" id="CAH0368379.1"/>
    </source>
</evidence>
<keyword evidence="6" id="KW-0723">Serine/threonine-protein kinase</keyword>
<gene>
    <name evidence="9" type="ORF">PECAL_2P14420</name>
</gene>
<name>A0A8J2WV06_9STRA</name>
<organism evidence="9 10">
    <name type="scientific">Pelagomonas calceolata</name>
    <dbReference type="NCBI Taxonomy" id="35677"/>
    <lineage>
        <taxon>Eukaryota</taxon>
        <taxon>Sar</taxon>
        <taxon>Stramenopiles</taxon>
        <taxon>Ochrophyta</taxon>
        <taxon>Pelagophyceae</taxon>
        <taxon>Pelagomonadales</taxon>
        <taxon>Pelagomonadaceae</taxon>
        <taxon>Pelagomonas</taxon>
    </lineage>
</organism>
<dbReference type="PANTHER" id="PTHR11909">
    <property type="entry name" value="CASEIN KINASE-RELATED"/>
    <property type="match status" value="1"/>
</dbReference>
<evidence type="ECO:0000256" key="5">
    <source>
        <dbReference type="PROSITE-ProRule" id="PRU10141"/>
    </source>
</evidence>
<feature type="domain" description="Protein kinase" evidence="8">
    <location>
        <begin position="10"/>
        <end position="278"/>
    </location>
</feature>
<dbReference type="InterPro" id="IPR000719">
    <property type="entry name" value="Prot_kinase_dom"/>
</dbReference>
<sequence>MSASLVAHRYRTHKRLGAGSFGEIFVGSDVNTGLRVAMKFEKHGLRCPQLRHEYKVYRELQGCRGVCKVQYYGTHNNFNVMVLDLLGPSLEELFTKCGRRFSLKTTLKLADQMLERCEALHGRHLIHRDVKPANFTMGDASSSPLVYCIDFGLSKRFRNPHTLQHIPHRVGKSLTGTPRYASISNHLGIEQSRRDDLEAVGYVLVYFAKGRLPWQGLKAKSAHKKYKLILDKKQEISIAQLCHGCPAQFAEYLSYCRSLKFDASPNVAYLRRLFRDLYSTSGHDVAQIAANDWDWMANADVRVDATTAQAYGARPDTAQARRATSARPGARPARPQSASAQRPANEEQFYAPPGRSASRGYDYGGDRYASRRPRTATARVGETDPERRWAARGSREAPAQPARRERPQSAAAAPSYQQRPSASSRSGGRGGDDGAHVVAGARSMMGLARARSARSAGGGARPRTSSRG</sequence>
<dbReference type="Proteomes" id="UP000789595">
    <property type="component" value="Unassembled WGS sequence"/>
</dbReference>
<evidence type="ECO:0000256" key="4">
    <source>
        <dbReference type="ARBA" id="ARBA00023860"/>
    </source>
</evidence>
<proteinExistence type="inferred from homology"/>
<dbReference type="Pfam" id="PF00069">
    <property type="entry name" value="Pkinase"/>
    <property type="match status" value="1"/>
</dbReference>
<dbReference type="EMBL" id="CAKKNE010000002">
    <property type="protein sequence ID" value="CAH0368379.1"/>
    <property type="molecule type" value="Genomic_DNA"/>
</dbReference>
<feature type="region of interest" description="Disordered" evidence="7">
    <location>
        <begin position="310"/>
        <end position="468"/>
    </location>
</feature>
<dbReference type="InterPro" id="IPR011009">
    <property type="entry name" value="Kinase-like_dom_sf"/>
</dbReference>
<keyword evidence="6" id="KW-0418">Kinase</keyword>
<dbReference type="InterPro" id="IPR008271">
    <property type="entry name" value="Ser/Thr_kinase_AS"/>
</dbReference>
<dbReference type="GO" id="GO:0004674">
    <property type="term" value="F:protein serine/threonine kinase activity"/>
    <property type="evidence" value="ECO:0007669"/>
    <property type="project" value="UniProtKB-KW"/>
</dbReference>
<dbReference type="SUPFAM" id="SSF56112">
    <property type="entry name" value="Protein kinase-like (PK-like)"/>
    <property type="match status" value="1"/>
</dbReference>
<dbReference type="Gene3D" id="1.10.510.10">
    <property type="entry name" value="Transferase(Phosphotransferase) domain 1"/>
    <property type="match status" value="1"/>
</dbReference>
<dbReference type="PROSITE" id="PS00108">
    <property type="entry name" value="PROTEIN_KINASE_ST"/>
    <property type="match status" value="1"/>
</dbReference>
<feature type="compositionally biased region" description="Low complexity" evidence="7">
    <location>
        <begin position="436"/>
        <end position="468"/>
    </location>
</feature>
<feature type="compositionally biased region" description="Basic and acidic residues" evidence="7">
    <location>
        <begin position="381"/>
        <end position="395"/>
    </location>
</feature>
<dbReference type="EC" id="2.7.11.1" evidence="1"/>
<evidence type="ECO:0000256" key="2">
    <source>
        <dbReference type="ARBA" id="ARBA00022741"/>
    </source>
</evidence>
<keyword evidence="10" id="KW-1185">Reference proteome</keyword>
<evidence type="ECO:0000256" key="6">
    <source>
        <dbReference type="RuleBase" id="RU000304"/>
    </source>
</evidence>
<dbReference type="OrthoDB" id="5800476at2759"/>
<protein>
    <recommendedName>
        <fullName evidence="4">Casein kinase I</fullName>
        <ecNumber evidence="1">2.7.11.1</ecNumber>
    </recommendedName>
</protein>
<keyword evidence="3 5" id="KW-0067">ATP-binding</keyword>
<dbReference type="InterPro" id="IPR050235">
    <property type="entry name" value="CK1_Ser-Thr_kinase"/>
</dbReference>
<comment type="similarity">
    <text evidence="6">Belongs to the protein kinase superfamily.</text>
</comment>
<evidence type="ECO:0000259" key="8">
    <source>
        <dbReference type="PROSITE" id="PS50011"/>
    </source>
</evidence>
<dbReference type="CDD" id="cd14016">
    <property type="entry name" value="STKc_CK1"/>
    <property type="match status" value="1"/>
</dbReference>
<keyword evidence="2 5" id="KW-0547">Nucleotide-binding</keyword>
<accession>A0A8J2WV06</accession>
<comment type="caution">
    <text evidence="9">The sequence shown here is derived from an EMBL/GenBank/DDBJ whole genome shotgun (WGS) entry which is preliminary data.</text>
</comment>
<dbReference type="AlphaFoldDB" id="A0A8J2WV06"/>
<evidence type="ECO:0000256" key="1">
    <source>
        <dbReference type="ARBA" id="ARBA00012513"/>
    </source>
</evidence>
<feature type="compositionally biased region" description="Low complexity" evidence="7">
    <location>
        <begin position="408"/>
        <end position="426"/>
    </location>
</feature>